<dbReference type="RefSeq" id="WP_283415682.1">
    <property type="nucleotide sequence ID" value="NZ_FXUO01000002.1"/>
</dbReference>
<name>A0ABY1R0L0_9FLAO</name>
<evidence type="ECO:0000313" key="1">
    <source>
        <dbReference type="EMBL" id="SMP90045.1"/>
    </source>
</evidence>
<sequence length="174" mass="19286">MKSKTDLKGFFETGDKPTQEHFHEWLDSYWHKDEKIPMDSLNIDVSSKADKTAENLSAENIASWKTKLIEPSQITIETTLSIDTNKDVNGVKMHGRNVVVKNGSNNINIQCLTSSASDFMCTITKAGTGSITFTNGSGVTINQVDYTNILNGGIGSTAKIQRIDNVYYIRIFNT</sequence>
<accession>A0ABY1R0L0</accession>
<proteinExistence type="predicted"/>
<organism evidence="1 2">
    <name type="scientific">Epilithonimonas pallida</name>
    <dbReference type="NCBI Taxonomy" id="373671"/>
    <lineage>
        <taxon>Bacteria</taxon>
        <taxon>Pseudomonadati</taxon>
        <taxon>Bacteroidota</taxon>
        <taxon>Flavobacteriia</taxon>
        <taxon>Flavobacteriales</taxon>
        <taxon>Weeksellaceae</taxon>
        <taxon>Chryseobacterium group</taxon>
        <taxon>Epilithonimonas</taxon>
    </lineage>
</organism>
<dbReference type="EMBL" id="FXUO01000002">
    <property type="protein sequence ID" value="SMP90045.1"/>
    <property type="molecule type" value="Genomic_DNA"/>
</dbReference>
<reference evidence="1 2" key="1">
    <citation type="submission" date="2017-05" db="EMBL/GenBank/DDBJ databases">
        <authorList>
            <person name="Varghese N."/>
            <person name="Submissions S."/>
        </authorList>
    </citation>
    <scope>NUCLEOTIDE SEQUENCE [LARGE SCALE GENOMIC DNA]</scope>
    <source>
        <strain evidence="1 2">DSM 18015</strain>
    </source>
</reference>
<comment type="caution">
    <text evidence="1">The sequence shown here is derived from an EMBL/GenBank/DDBJ whole genome shotgun (WGS) entry which is preliminary data.</text>
</comment>
<gene>
    <name evidence="1" type="ORF">SAMN05421679_102172</name>
</gene>
<protein>
    <submittedName>
        <fullName evidence="1">Uncharacterized protein</fullName>
    </submittedName>
</protein>
<evidence type="ECO:0000313" key="2">
    <source>
        <dbReference type="Proteomes" id="UP001158050"/>
    </source>
</evidence>
<keyword evidence="2" id="KW-1185">Reference proteome</keyword>
<dbReference type="Proteomes" id="UP001158050">
    <property type="component" value="Unassembled WGS sequence"/>
</dbReference>